<evidence type="ECO:0008006" key="8">
    <source>
        <dbReference type="Google" id="ProtNLM"/>
    </source>
</evidence>
<dbReference type="PANTHER" id="PTHR12875:SF0">
    <property type="entry name" value="GOLGI TO ER TRAFFIC PROTEIN 4 HOMOLOG"/>
    <property type="match status" value="1"/>
</dbReference>
<evidence type="ECO:0000256" key="2">
    <source>
        <dbReference type="ARBA" id="ARBA00005351"/>
    </source>
</evidence>
<keyword evidence="7" id="KW-1185">Reference proteome</keyword>
<dbReference type="FunFam" id="1.25.40.10:FF:000060">
    <property type="entry name" value="Golgi to ER traffic protein 4 homolog"/>
    <property type="match status" value="1"/>
</dbReference>
<dbReference type="Pfam" id="PF04190">
    <property type="entry name" value="GET4"/>
    <property type="match status" value="1"/>
</dbReference>
<dbReference type="FunCoup" id="A0A7R8UNP1">
    <property type="interactions" value="1895"/>
</dbReference>
<dbReference type="EMBL" id="LR899011">
    <property type="protein sequence ID" value="CAD7084071.1"/>
    <property type="molecule type" value="Genomic_DNA"/>
</dbReference>
<protein>
    <recommendedName>
        <fullName evidence="8">Golgi to ER traffic protein 4 homolog</fullName>
    </recommendedName>
</protein>
<feature type="region of interest" description="Disordered" evidence="5">
    <location>
        <begin position="305"/>
        <end position="340"/>
    </location>
</feature>
<accession>A0A7R8UNP1</accession>
<keyword evidence="3" id="KW-0813">Transport</keyword>
<sequence>MSATTERGNSGRGGITRVLAKLEASVASGNYYEAHQMYRTLYFRYVGQKKFTECLDLLYNGAITFLNRNQQSSGIDLAILVVDTLEKSQEKNHELWIQRMGELLAKTSPAAVERETLITRAVKWSADISKNQLGHPLMHKLIARIMWSEGNIELARHHYLLSRDGVSCGEMLVHLSRNKGYPSETDLFIAQIILQQLCLKETKIASETFETYTKYHPKIARTEPPFVMPLLNFIFFLLKAIETNGKLAMFKALCDLYKASLDRDPSYEKYLQKIGIIFFGAQPPQQPGMGGLFGNLFTRMFQSMNEEEDAMPQQQHQQQSGSGGGPNTRSRRNDASSELD</sequence>
<evidence type="ECO:0000256" key="5">
    <source>
        <dbReference type="SAM" id="MobiDB-lite"/>
    </source>
</evidence>
<dbReference type="AlphaFoldDB" id="A0A7R8UNP1"/>
<dbReference type="InterPro" id="IPR011990">
    <property type="entry name" value="TPR-like_helical_dom_sf"/>
</dbReference>
<evidence type="ECO:0000256" key="4">
    <source>
        <dbReference type="ARBA" id="ARBA00022490"/>
    </source>
</evidence>
<reference evidence="6 7" key="1">
    <citation type="submission" date="2020-11" db="EMBL/GenBank/DDBJ databases">
        <authorList>
            <person name="Wallbank WR R."/>
            <person name="Pardo Diaz C."/>
            <person name="Kozak K."/>
            <person name="Martin S."/>
            <person name="Jiggins C."/>
            <person name="Moest M."/>
            <person name="Warren A I."/>
            <person name="Generalovic N T."/>
            <person name="Byers J.R.P. K."/>
            <person name="Montejo-Kovacevich G."/>
            <person name="Yen C E."/>
        </authorList>
    </citation>
    <scope>NUCLEOTIDE SEQUENCE [LARGE SCALE GENOMIC DNA]</scope>
</reference>
<dbReference type="InParanoid" id="A0A7R8UNP1"/>
<evidence type="ECO:0000313" key="7">
    <source>
        <dbReference type="Proteomes" id="UP000594454"/>
    </source>
</evidence>
<dbReference type="Proteomes" id="UP000594454">
    <property type="component" value="Chromosome 3"/>
</dbReference>
<gene>
    <name evidence="6" type="ORF">HERILL_LOCUS6986</name>
</gene>
<feature type="compositionally biased region" description="Basic and acidic residues" evidence="5">
    <location>
        <begin position="331"/>
        <end position="340"/>
    </location>
</feature>
<dbReference type="InterPro" id="IPR007317">
    <property type="entry name" value="GET4"/>
</dbReference>
<dbReference type="PANTHER" id="PTHR12875">
    <property type="entry name" value="GOLGI TO ER TRAFFIC PROTEIN 4 HOMOLOG"/>
    <property type="match status" value="1"/>
</dbReference>
<comment type="similarity">
    <text evidence="2">Belongs to the GET4 family.</text>
</comment>
<keyword evidence="4" id="KW-0963">Cytoplasm</keyword>
<dbReference type="Gene3D" id="1.25.40.10">
    <property type="entry name" value="Tetratricopeptide repeat domain"/>
    <property type="match status" value="1"/>
</dbReference>
<evidence type="ECO:0000256" key="1">
    <source>
        <dbReference type="ARBA" id="ARBA00004514"/>
    </source>
</evidence>
<dbReference type="GO" id="GO:0045048">
    <property type="term" value="P:protein insertion into ER membrane"/>
    <property type="evidence" value="ECO:0007669"/>
    <property type="project" value="InterPro"/>
</dbReference>
<dbReference type="OMA" id="LMDMMGM"/>
<proteinExistence type="inferred from homology"/>
<name>A0A7R8UNP1_HERIL</name>
<comment type="subcellular location">
    <subcellularLocation>
        <location evidence="1">Cytoplasm</location>
        <location evidence="1">Cytosol</location>
    </subcellularLocation>
</comment>
<evidence type="ECO:0000313" key="6">
    <source>
        <dbReference type="EMBL" id="CAD7084071.1"/>
    </source>
</evidence>
<evidence type="ECO:0000256" key="3">
    <source>
        <dbReference type="ARBA" id="ARBA00022448"/>
    </source>
</evidence>
<dbReference type="GO" id="GO:0071818">
    <property type="term" value="C:BAT3 complex"/>
    <property type="evidence" value="ECO:0007669"/>
    <property type="project" value="TreeGrafter"/>
</dbReference>
<dbReference type="OrthoDB" id="10252405at2759"/>
<organism evidence="6 7">
    <name type="scientific">Hermetia illucens</name>
    <name type="common">Black soldier fly</name>
    <dbReference type="NCBI Taxonomy" id="343691"/>
    <lineage>
        <taxon>Eukaryota</taxon>
        <taxon>Metazoa</taxon>
        <taxon>Ecdysozoa</taxon>
        <taxon>Arthropoda</taxon>
        <taxon>Hexapoda</taxon>
        <taxon>Insecta</taxon>
        <taxon>Pterygota</taxon>
        <taxon>Neoptera</taxon>
        <taxon>Endopterygota</taxon>
        <taxon>Diptera</taxon>
        <taxon>Brachycera</taxon>
        <taxon>Stratiomyomorpha</taxon>
        <taxon>Stratiomyidae</taxon>
        <taxon>Hermetiinae</taxon>
        <taxon>Hermetia</taxon>
    </lineage>
</organism>